<dbReference type="Pfam" id="PF00248">
    <property type="entry name" value="Aldo_ket_red"/>
    <property type="match status" value="1"/>
</dbReference>
<evidence type="ECO:0000259" key="5">
    <source>
        <dbReference type="Pfam" id="PF00248"/>
    </source>
</evidence>
<evidence type="ECO:0000256" key="1">
    <source>
        <dbReference type="ARBA" id="ARBA00005179"/>
    </source>
</evidence>
<keyword evidence="4" id="KW-0560">Oxidoreductase</keyword>
<dbReference type="GO" id="GO:0016491">
    <property type="term" value="F:oxidoreductase activity"/>
    <property type="evidence" value="ECO:0007669"/>
    <property type="project" value="UniProtKB-KW"/>
</dbReference>
<dbReference type="FunFam" id="3.20.20.100:FF:000004">
    <property type="entry name" value="Oxidoreductase, aldo/keto reductase"/>
    <property type="match status" value="1"/>
</dbReference>
<comment type="caution">
    <text evidence="6">The sequence shown here is derived from an EMBL/GenBank/DDBJ whole genome shotgun (WGS) entry which is preliminary data.</text>
</comment>
<gene>
    <name evidence="6" type="ORF">FTOL_06514</name>
</gene>
<dbReference type="Gene3D" id="3.20.20.100">
    <property type="entry name" value="NADP-dependent oxidoreductase domain"/>
    <property type="match status" value="1"/>
</dbReference>
<dbReference type="PANTHER" id="PTHR43364:SF9">
    <property type="entry name" value="OXIDOREDUCTASE"/>
    <property type="match status" value="1"/>
</dbReference>
<dbReference type="PANTHER" id="PTHR43364">
    <property type="entry name" value="NADH-SPECIFIC METHYLGLYOXAL REDUCTASE-RELATED"/>
    <property type="match status" value="1"/>
</dbReference>
<reference evidence="6" key="1">
    <citation type="submission" date="2018-03" db="EMBL/GenBank/DDBJ databases">
        <authorList>
            <person name="Guldener U."/>
        </authorList>
    </citation>
    <scope>NUCLEOTIDE SEQUENCE</scope>
</reference>
<feature type="domain" description="NADP-dependent oxidoreductase" evidence="5">
    <location>
        <begin position="78"/>
        <end position="354"/>
    </location>
</feature>
<comment type="pathway">
    <text evidence="1">Secondary metabolite biosynthesis.</text>
</comment>
<accession>A0AAE8MA65</accession>
<organism evidence="6 7">
    <name type="scientific">Fusarium torulosum</name>
    <dbReference type="NCBI Taxonomy" id="33205"/>
    <lineage>
        <taxon>Eukaryota</taxon>
        <taxon>Fungi</taxon>
        <taxon>Dikarya</taxon>
        <taxon>Ascomycota</taxon>
        <taxon>Pezizomycotina</taxon>
        <taxon>Sordariomycetes</taxon>
        <taxon>Hypocreomycetidae</taxon>
        <taxon>Hypocreales</taxon>
        <taxon>Nectriaceae</taxon>
        <taxon>Fusarium</taxon>
    </lineage>
</organism>
<dbReference type="AlphaFoldDB" id="A0AAE8MA65"/>
<name>A0AAE8MA65_9HYPO</name>
<evidence type="ECO:0000256" key="2">
    <source>
        <dbReference type="ARBA" id="ARBA00007905"/>
    </source>
</evidence>
<protein>
    <submittedName>
        <fullName evidence="6">Related to aryl-alcohol dehydrogenases</fullName>
    </submittedName>
</protein>
<sequence length="370" mass="41474">MAAMAAAKPAGAVEKLMRIPESLSCSLSQTKVGYRTLGNSGLRVSNPILGGLHLGSSRWLPWVLDEDKASATLAESGWDTANVYSNGQSERMMAKALQKYKIPRSKVVLMTKCYRVVCDSEHYDPGAEVTMHHELADQSKDYVNQWGLSRSAIFNAVEASLDRLNTHYIDVFQIHRFDPTVPIEETMCALHDLVRAGMVRYIGASSMWTYQLAAMQHVAERKGYTKFVSMQNHYNLIYREEEREMNRFCNMNGIGLIPWAPLASGRLARPPQQKSSTIRSSNGTGSIYASEESNTDQILHRVQEIAFKRNWPMSHVGLAWLNRRVTSPIIGLSSTARMDEALGAVGKELTKGEELYLEELYLPQMVQGHT</sequence>
<dbReference type="InterPro" id="IPR023210">
    <property type="entry name" value="NADP_OxRdtase_dom"/>
</dbReference>
<evidence type="ECO:0000256" key="3">
    <source>
        <dbReference type="ARBA" id="ARBA00022857"/>
    </source>
</evidence>
<dbReference type="GO" id="GO:0005829">
    <property type="term" value="C:cytosol"/>
    <property type="evidence" value="ECO:0007669"/>
    <property type="project" value="UniProtKB-ARBA"/>
</dbReference>
<dbReference type="SUPFAM" id="SSF51430">
    <property type="entry name" value="NAD(P)-linked oxidoreductase"/>
    <property type="match status" value="1"/>
</dbReference>
<dbReference type="EMBL" id="ONZP01000220">
    <property type="protein sequence ID" value="SPJ78125.1"/>
    <property type="molecule type" value="Genomic_DNA"/>
</dbReference>
<evidence type="ECO:0000313" key="7">
    <source>
        <dbReference type="Proteomes" id="UP001187734"/>
    </source>
</evidence>
<dbReference type="CDD" id="cd19079">
    <property type="entry name" value="AKR_EcYajO-like"/>
    <property type="match status" value="1"/>
</dbReference>
<evidence type="ECO:0000256" key="4">
    <source>
        <dbReference type="ARBA" id="ARBA00023002"/>
    </source>
</evidence>
<dbReference type="Proteomes" id="UP001187734">
    <property type="component" value="Unassembled WGS sequence"/>
</dbReference>
<dbReference type="InterPro" id="IPR036812">
    <property type="entry name" value="NAD(P)_OxRdtase_dom_sf"/>
</dbReference>
<proteinExistence type="inferred from homology"/>
<dbReference type="InterPro" id="IPR050523">
    <property type="entry name" value="AKR_Detox_Biosynth"/>
</dbReference>
<keyword evidence="3" id="KW-0521">NADP</keyword>
<evidence type="ECO:0000313" key="6">
    <source>
        <dbReference type="EMBL" id="SPJ78125.1"/>
    </source>
</evidence>
<comment type="similarity">
    <text evidence="2">Belongs to the aldo/keto reductase family.</text>
</comment>
<keyword evidence="7" id="KW-1185">Reference proteome</keyword>